<feature type="domain" description="TadE-like" evidence="2">
    <location>
        <begin position="21"/>
        <end position="63"/>
    </location>
</feature>
<reference evidence="3" key="1">
    <citation type="submission" date="2023-11" db="EMBL/GenBank/DDBJ databases">
        <title>Identification and selenium tolerance of Delftia acidovorans R3-25.</title>
        <authorList>
            <person name="Zhang S."/>
            <person name="Liu Y."/>
            <person name="Guo Y."/>
        </authorList>
    </citation>
    <scope>NUCLEOTIDE SEQUENCE</scope>
    <source>
        <strain evidence="3">R3-25</strain>
    </source>
</reference>
<protein>
    <submittedName>
        <fullName evidence="3">TadE/TadG family type IV pilus assembly protein</fullName>
    </submittedName>
</protein>
<keyword evidence="1" id="KW-1133">Transmembrane helix</keyword>
<dbReference type="Pfam" id="PF07811">
    <property type="entry name" value="TadE"/>
    <property type="match status" value="1"/>
</dbReference>
<dbReference type="Proteomes" id="UP001287445">
    <property type="component" value="Unassembled WGS sequence"/>
</dbReference>
<name>A0AAJ2R5H6_DELAC</name>
<keyword evidence="1" id="KW-0472">Membrane</keyword>
<evidence type="ECO:0000256" key="1">
    <source>
        <dbReference type="SAM" id="Phobius"/>
    </source>
</evidence>
<sequence length="171" mass="18784">MTRRQPRAHRSHRPASLRQRGVYALEWAIIFPVFFALLYACISYGLAFLVRESMQAAAEDAARATLRYQTSRSARLDAARSLVQQRLDWLPADLRPTAGSIDVRICRLQNSELCSATLTCGVLVAERCMVRVGFTIPYGTSPIAPALPGFGLVMPTTLTASANIMVDRGGL</sequence>
<dbReference type="EMBL" id="JAWWMZ010000009">
    <property type="protein sequence ID" value="MDX4956064.1"/>
    <property type="molecule type" value="Genomic_DNA"/>
</dbReference>
<gene>
    <name evidence="3" type="ORF">SGN30_21815</name>
</gene>
<dbReference type="InterPro" id="IPR012495">
    <property type="entry name" value="TadE-like_dom"/>
</dbReference>
<comment type="caution">
    <text evidence="3">The sequence shown here is derived from an EMBL/GenBank/DDBJ whole genome shotgun (WGS) entry which is preliminary data.</text>
</comment>
<accession>A0AAJ2R5H6</accession>
<dbReference type="RefSeq" id="WP_319075438.1">
    <property type="nucleotide sequence ID" value="NZ_JAWWMZ010000009.1"/>
</dbReference>
<proteinExistence type="predicted"/>
<evidence type="ECO:0000259" key="2">
    <source>
        <dbReference type="Pfam" id="PF07811"/>
    </source>
</evidence>
<feature type="transmembrane region" description="Helical" evidence="1">
    <location>
        <begin position="21"/>
        <end position="46"/>
    </location>
</feature>
<evidence type="ECO:0000313" key="3">
    <source>
        <dbReference type="EMBL" id="MDX4956064.1"/>
    </source>
</evidence>
<organism evidence="3 4">
    <name type="scientific">Delftia acidovorans</name>
    <name type="common">Pseudomonas acidovorans</name>
    <name type="synonym">Comamonas acidovorans</name>
    <dbReference type="NCBI Taxonomy" id="80866"/>
    <lineage>
        <taxon>Bacteria</taxon>
        <taxon>Pseudomonadati</taxon>
        <taxon>Pseudomonadota</taxon>
        <taxon>Betaproteobacteria</taxon>
        <taxon>Burkholderiales</taxon>
        <taxon>Comamonadaceae</taxon>
        <taxon>Delftia</taxon>
    </lineage>
</organism>
<evidence type="ECO:0000313" key="4">
    <source>
        <dbReference type="Proteomes" id="UP001287445"/>
    </source>
</evidence>
<dbReference type="AlphaFoldDB" id="A0AAJ2R5H6"/>
<keyword evidence="1" id="KW-0812">Transmembrane</keyword>